<gene>
    <name evidence="1" type="ORF">DL239_18845</name>
</gene>
<accession>A0ABX0WEC3</accession>
<dbReference type="Gene3D" id="1.10.10.10">
    <property type="entry name" value="Winged helix-like DNA-binding domain superfamily/Winged helix DNA-binding domain"/>
    <property type="match status" value="1"/>
</dbReference>
<dbReference type="InterPro" id="IPR036388">
    <property type="entry name" value="WH-like_DNA-bd_sf"/>
</dbReference>
<keyword evidence="2" id="KW-1185">Reference proteome</keyword>
<dbReference type="Proteomes" id="UP001429564">
    <property type="component" value="Unassembled WGS sequence"/>
</dbReference>
<dbReference type="EMBL" id="QHLQ01000026">
    <property type="protein sequence ID" value="NIZ63027.1"/>
    <property type="molecule type" value="Genomic_DNA"/>
</dbReference>
<evidence type="ECO:0008006" key="3">
    <source>
        <dbReference type="Google" id="ProtNLM"/>
    </source>
</evidence>
<dbReference type="SUPFAM" id="SSF46894">
    <property type="entry name" value="C-terminal effector domain of the bipartite response regulators"/>
    <property type="match status" value="1"/>
</dbReference>
<organism evidence="1 2">
    <name type="scientific">Parasedimentitalea denitrificans</name>
    <dbReference type="NCBI Taxonomy" id="2211118"/>
    <lineage>
        <taxon>Bacteria</taxon>
        <taxon>Pseudomonadati</taxon>
        <taxon>Pseudomonadota</taxon>
        <taxon>Alphaproteobacteria</taxon>
        <taxon>Rhodobacterales</taxon>
        <taxon>Paracoccaceae</taxon>
        <taxon>Parasedimentitalea</taxon>
    </lineage>
</organism>
<sequence length="368" mass="40876">MQIQTEQLRQLLNTIDQLYAAACDPEKWPVFLSAAAQLFESQGTQIGHHDLTNHSLSFSRLHGYEWDEAHYQKYDKLMPQDPRLPFFAQNPFKPIHCRMNITDNELHETEVYKEVLEPGGVEYSIGVNLTEESRSMSYFLALRNKSQNRFGSSECDLLQELIPHLNRAIFLQRDISSIDFERNIAADTLDGMAVGLCVVDQSGGLKFSNRTAQDLQSDDDGLSVANGRLIATGQSGSALRAAIRNVISQARTGTSVGGIPLQIDRPSGRDPLAVLVASLFGDHLKSGWAGMRDPLAILIIRDPRQPVESRHELLSRMYSLTPSQARLANLLVNGISLRDAAQQAGLTEASARQYLKLIFGKMGVTRQS</sequence>
<reference evidence="1 2" key="1">
    <citation type="submission" date="2018-05" db="EMBL/GenBank/DDBJ databases">
        <authorList>
            <person name="Zhang Y.-J."/>
        </authorList>
    </citation>
    <scope>NUCLEOTIDE SEQUENCE [LARGE SCALE GENOMIC DNA]</scope>
    <source>
        <strain evidence="1 2">CY04</strain>
    </source>
</reference>
<proteinExistence type="predicted"/>
<name>A0ABX0WEC3_9RHOB</name>
<evidence type="ECO:0000313" key="1">
    <source>
        <dbReference type="EMBL" id="NIZ63027.1"/>
    </source>
</evidence>
<evidence type="ECO:0000313" key="2">
    <source>
        <dbReference type="Proteomes" id="UP001429564"/>
    </source>
</evidence>
<dbReference type="InterPro" id="IPR016032">
    <property type="entry name" value="Sig_transdc_resp-reg_C-effctor"/>
</dbReference>
<protein>
    <recommendedName>
        <fullName evidence="3">HTH luxR-type domain-containing protein</fullName>
    </recommendedName>
</protein>
<comment type="caution">
    <text evidence="1">The sequence shown here is derived from an EMBL/GenBank/DDBJ whole genome shotgun (WGS) entry which is preliminary data.</text>
</comment>